<gene>
    <name evidence="4" type="ORF">F8388_025398</name>
    <name evidence="3" type="ORF">G4B88_007214</name>
    <name evidence="5" type="ORF">G4B88_015512</name>
</gene>
<dbReference type="PANTHER" id="PTHR47642">
    <property type="entry name" value="ATP-DEPENDENT DNA HELICASE"/>
    <property type="match status" value="1"/>
</dbReference>
<comment type="caution">
    <text evidence="5">The sequence shown here is derived from an EMBL/GenBank/DDBJ whole genome shotgun (WGS) entry which is preliminary data.</text>
</comment>
<dbReference type="GO" id="GO:0006310">
    <property type="term" value="P:DNA recombination"/>
    <property type="evidence" value="ECO:0007669"/>
    <property type="project" value="UniProtKB-KW"/>
</dbReference>
<dbReference type="Proteomes" id="UP000525078">
    <property type="component" value="Unassembled WGS sequence"/>
</dbReference>
<evidence type="ECO:0000313" key="4">
    <source>
        <dbReference type="EMBL" id="KAF4376527.1"/>
    </source>
</evidence>
<keyword evidence="1" id="KW-0547">Nucleotide-binding</keyword>
<dbReference type="InterPro" id="IPR003593">
    <property type="entry name" value="AAA+_ATPase"/>
</dbReference>
<protein>
    <recommendedName>
        <fullName evidence="1">ATP-dependent DNA helicase</fullName>
        <ecNumber evidence="1">5.6.2.3</ecNumber>
    </recommendedName>
</protein>
<dbReference type="InterPro" id="IPR051055">
    <property type="entry name" value="PIF1_helicase"/>
</dbReference>
<accession>A0A7J6H5P3</accession>
<dbReference type="GO" id="GO:0016787">
    <property type="term" value="F:hydrolase activity"/>
    <property type="evidence" value="ECO:0007669"/>
    <property type="project" value="UniProtKB-KW"/>
</dbReference>
<dbReference type="EMBL" id="JAATIP010000084">
    <property type="protein sequence ID" value="KAF4376527.1"/>
    <property type="molecule type" value="Genomic_DNA"/>
</dbReference>
<dbReference type="Pfam" id="PF05970">
    <property type="entry name" value="PIF1"/>
    <property type="match status" value="1"/>
</dbReference>
<comment type="similarity">
    <text evidence="1">Belongs to the helicase family.</text>
</comment>
<keyword evidence="1" id="KW-0347">Helicase</keyword>
<feature type="domain" description="AAA+ ATPase" evidence="2">
    <location>
        <begin position="64"/>
        <end position="364"/>
    </location>
</feature>
<evidence type="ECO:0000313" key="5">
    <source>
        <dbReference type="EMBL" id="KAF4390622.1"/>
    </source>
</evidence>
<dbReference type="SUPFAM" id="SSF52540">
    <property type="entry name" value="P-loop containing nucleoside triphosphate hydrolases"/>
    <property type="match status" value="2"/>
</dbReference>
<name>A0A7J6H5P3_CANSA</name>
<dbReference type="CDD" id="cd18037">
    <property type="entry name" value="DEXSc_Pif1_like"/>
    <property type="match status" value="1"/>
</dbReference>
<dbReference type="EMBL" id="JAATIQ010000062">
    <property type="protein sequence ID" value="KAF4390622.1"/>
    <property type="molecule type" value="Genomic_DNA"/>
</dbReference>
<evidence type="ECO:0000313" key="3">
    <source>
        <dbReference type="EMBL" id="KAF4373201.1"/>
    </source>
</evidence>
<organism evidence="5 7">
    <name type="scientific">Cannabis sativa</name>
    <name type="common">Hemp</name>
    <name type="synonym">Marijuana</name>
    <dbReference type="NCBI Taxonomy" id="3483"/>
    <lineage>
        <taxon>Eukaryota</taxon>
        <taxon>Viridiplantae</taxon>
        <taxon>Streptophyta</taxon>
        <taxon>Embryophyta</taxon>
        <taxon>Tracheophyta</taxon>
        <taxon>Spermatophyta</taxon>
        <taxon>Magnoliopsida</taxon>
        <taxon>eudicotyledons</taxon>
        <taxon>Gunneridae</taxon>
        <taxon>Pentapetalae</taxon>
        <taxon>rosids</taxon>
        <taxon>fabids</taxon>
        <taxon>Rosales</taxon>
        <taxon>Cannabaceae</taxon>
        <taxon>Cannabis</taxon>
    </lineage>
</organism>
<dbReference type="GO" id="GO:0006281">
    <property type="term" value="P:DNA repair"/>
    <property type="evidence" value="ECO:0007669"/>
    <property type="project" value="UniProtKB-KW"/>
</dbReference>
<evidence type="ECO:0000256" key="1">
    <source>
        <dbReference type="RuleBase" id="RU363044"/>
    </source>
</evidence>
<evidence type="ECO:0000313" key="7">
    <source>
        <dbReference type="Proteomes" id="UP000583929"/>
    </source>
</evidence>
<comment type="cofactor">
    <cofactor evidence="1">
        <name>Mg(2+)</name>
        <dbReference type="ChEBI" id="CHEBI:18420"/>
    </cofactor>
</comment>
<keyword evidence="1" id="KW-0227">DNA damage</keyword>
<dbReference type="Proteomes" id="UP000583929">
    <property type="component" value="Unassembled WGS sequence"/>
</dbReference>
<proteinExistence type="inferred from homology"/>
<dbReference type="EC" id="5.6.2.3" evidence="1"/>
<keyword evidence="1" id="KW-0234">DNA repair</keyword>
<dbReference type="SMART" id="SM00382">
    <property type="entry name" value="AAA"/>
    <property type="match status" value="1"/>
</dbReference>
<dbReference type="InterPro" id="IPR010285">
    <property type="entry name" value="DNA_helicase_pif1-like_DEAD"/>
</dbReference>
<dbReference type="InterPro" id="IPR027417">
    <property type="entry name" value="P-loop_NTPase"/>
</dbReference>
<sequence>MMGIRLFAAAIIVYRKFSTKSIGKISYESPKKVYKSRKKKSYDDNNNKPKWTDQQEKIIDAVKRHKSVFITGSAGTGKTFLLNHIIKLLRKQYKPSQVFVTGSTGVVACAIRGQTLHSFAGIHSHKCDKEDMLRCVLLNRKASSRFRTAKALVIDEISMVDAQLFENLEFVARKIRGDDSSWGGIQLVVSGDFFQLPPVKSKRIGDDDDDKQFAFEADCWDSSFALQVELTKVYRQSDPQFIKFLQNIRIGKLGEEEEEYFKRLQSSAAMDSKAMLAVQVYPMNKDVSRVNEERMKSLGDEAFVFKAIDSGSDIKRCRKQLDQATPSELSLCLGARVMLTKNLNTWRNFVNGATGEIVDFSRIDAVGVGDEDKDEDEDIDTDSNTEEKDIATICQDGLLPVVKFDSGKTKVIEPVTWQVKDGDNIVAERKQLPLTLAWATSIHKCQGKTIDFIKADLSNAFEYGMHYVVMSRAKSPEGLFITGLDPAKIKAHPKVLCFHEKKLASEKDEKPEEDSTTAPLAVSRTKFHFSLSEFLQNRP</sequence>
<keyword evidence="1" id="KW-0378">Hydrolase</keyword>
<keyword evidence="1" id="KW-0067">ATP-binding</keyword>
<dbReference type="EMBL" id="JAATIQ010000180">
    <property type="protein sequence ID" value="KAF4373201.1"/>
    <property type="molecule type" value="Genomic_DNA"/>
</dbReference>
<dbReference type="OrthoDB" id="272985at2759"/>
<reference evidence="6 7" key="1">
    <citation type="journal article" date="2020" name="bioRxiv">
        <title>Sequence and annotation of 42 cannabis genomes reveals extensive copy number variation in cannabinoid synthesis and pathogen resistance genes.</title>
        <authorList>
            <person name="Mckernan K.J."/>
            <person name="Helbert Y."/>
            <person name="Kane L.T."/>
            <person name="Ebling H."/>
            <person name="Zhang L."/>
            <person name="Liu B."/>
            <person name="Eaton Z."/>
            <person name="Mclaughlin S."/>
            <person name="Kingan S."/>
            <person name="Baybayan P."/>
            <person name="Concepcion G."/>
            <person name="Jordan M."/>
            <person name="Riva A."/>
            <person name="Barbazuk W."/>
            <person name="Harkins T."/>
        </authorList>
    </citation>
    <scope>NUCLEOTIDE SEQUENCE [LARGE SCALE GENOMIC DNA]</scope>
    <source>
        <strain evidence="6 7">cv. Jamaican Lion 4</strain>
        <strain evidence="5">Father</strain>
        <strain evidence="4">Mother</strain>
        <tissue evidence="5">Leaf</tissue>
    </source>
</reference>
<evidence type="ECO:0000259" key="2">
    <source>
        <dbReference type="SMART" id="SM00382"/>
    </source>
</evidence>
<dbReference type="CDD" id="cd18809">
    <property type="entry name" value="SF1_C_RecD"/>
    <property type="match status" value="1"/>
</dbReference>
<dbReference type="PANTHER" id="PTHR47642:SF5">
    <property type="entry name" value="ATP-DEPENDENT DNA HELICASE"/>
    <property type="match status" value="1"/>
</dbReference>
<dbReference type="Gene3D" id="3.40.50.300">
    <property type="entry name" value="P-loop containing nucleotide triphosphate hydrolases"/>
    <property type="match status" value="1"/>
</dbReference>
<comment type="catalytic activity">
    <reaction evidence="1">
        <text>ATP + H2O = ADP + phosphate + H(+)</text>
        <dbReference type="Rhea" id="RHEA:13065"/>
        <dbReference type="ChEBI" id="CHEBI:15377"/>
        <dbReference type="ChEBI" id="CHEBI:15378"/>
        <dbReference type="ChEBI" id="CHEBI:30616"/>
        <dbReference type="ChEBI" id="CHEBI:43474"/>
        <dbReference type="ChEBI" id="CHEBI:456216"/>
        <dbReference type="EC" id="5.6.2.3"/>
    </reaction>
</comment>
<dbReference type="AlphaFoldDB" id="A0A7J6H5P3"/>
<dbReference type="GO" id="GO:0043139">
    <property type="term" value="F:5'-3' DNA helicase activity"/>
    <property type="evidence" value="ECO:0007669"/>
    <property type="project" value="UniProtKB-EC"/>
</dbReference>
<keyword evidence="1" id="KW-0233">DNA recombination</keyword>
<dbReference type="GO" id="GO:0000723">
    <property type="term" value="P:telomere maintenance"/>
    <property type="evidence" value="ECO:0007669"/>
    <property type="project" value="InterPro"/>
</dbReference>
<dbReference type="GO" id="GO:0005524">
    <property type="term" value="F:ATP binding"/>
    <property type="evidence" value="ECO:0007669"/>
    <property type="project" value="UniProtKB-KW"/>
</dbReference>
<evidence type="ECO:0000313" key="6">
    <source>
        <dbReference type="Proteomes" id="UP000525078"/>
    </source>
</evidence>
<keyword evidence="7" id="KW-1185">Reference proteome</keyword>